<dbReference type="InterPro" id="IPR036388">
    <property type="entry name" value="WH-like_DNA-bd_sf"/>
</dbReference>
<reference evidence="6 7" key="1">
    <citation type="submission" date="2018-09" db="EMBL/GenBank/DDBJ databases">
        <title>Genome sequencing of strain 1JSPR-7.</title>
        <authorList>
            <person name="Heo J."/>
            <person name="Kim S.-J."/>
            <person name="Kwon S.-W."/>
        </authorList>
    </citation>
    <scope>NUCLEOTIDE SEQUENCE [LARGE SCALE GENOMIC DNA]</scope>
    <source>
        <strain evidence="6 7">1JSPR-7</strain>
    </source>
</reference>
<dbReference type="GO" id="GO:1901135">
    <property type="term" value="P:carbohydrate derivative metabolic process"/>
    <property type="evidence" value="ECO:0007669"/>
    <property type="project" value="InterPro"/>
</dbReference>
<accession>A0A387BIB6</accession>
<dbReference type="EMBL" id="CP032627">
    <property type="protein sequence ID" value="AYG00620.1"/>
    <property type="molecule type" value="Genomic_DNA"/>
</dbReference>
<dbReference type="GO" id="GO:0003677">
    <property type="term" value="F:DNA binding"/>
    <property type="evidence" value="ECO:0007669"/>
    <property type="project" value="UniProtKB-KW"/>
</dbReference>
<evidence type="ECO:0000313" key="7">
    <source>
        <dbReference type="Proteomes" id="UP000269374"/>
    </source>
</evidence>
<evidence type="ECO:0000313" key="6">
    <source>
        <dbReference type="EMBL" id="AYG00620.1"/>
    </source>
</evidence>
<dbReference type="RefSeq" id="WP_120772008.1">
    <property type="nucleotide sequence ID" value="NZ_CP032627.1"/>
</dbReference>
<dbReference type="InterPro" id="IPR000281">
    <property type="entry name" value="HTH_RpiR"/>
</dbReference>
<feature type="domain" description="HTH rpiR-type" evidence="4">
    <location>
        <begin position="1"/>
        <end position="75"/>
    </location>
</feature>
<dbReference type="Gene3D" id="3.40.50.10490">
    <property type="entry name" value="Glucose-6-phosphate isomerase like protein, domain 1"/>
    <property type="match status" value="1"/>
</dbReference>
<dbReference type="Pfam" id="PF01380">
    <property type="entry name" value="SIS"/>
    <property type="match status" value="1"/>
</dbReference>
<dbReference type="AlphaFoldDB" id="A0A387BIB6"/>
<proteinExistence type="predicted"/>
<dbReference type="SUPFAM" id="SSF46689">
    <property type="entry name" value="Homeodomain-like"/>
    <property type="match status" value="1"/>
</dbReference>
<evidence type="ECO:0000259" key="5">
    <source>
        <dbReference type="PROSITE" id="PS51464"/>
    </source>
</evidence>
<feature type="domain" description="SIS" evidence="5">
    <location>
        <begin position="107"/>
        <end position="249"/>
    </location>
</feature>
<dbReference type="Proteomes" id="UP000269374">
    <property type="component" value="Chromosome"/>
</dbReference>
<gene>
    <name evidence="6" type="ORF">D7I46_05640</name>
</gene>
<dbReference type="InterPro" id="IPR035472">
    <property type="entry name" value="RpiR-like_SIS"/>
</dbReference>
<dbReference type="InterPro" id="IPR001347">
    <property type="entry name" value="SIS_dom"/>
</dbReference>
<name>A0A387BIB6_9LACT</name>
<dbReference type="Pfam" id="PF01418">
    <property type="entry name" value="HTH_6"/>
    <property type="match status" value="1"/>
</dbReference>
<keyword evidence="2" id="KW-0238">DNA-binding</keyword>
<dbReference type="PANTHER" id="PTHR30514">
    <property type="entry name" value="GLUCOKINASE"/>
    <property type="match status" value="1"/>
</dbReference>
<dbReference type="PROSITE" id="PS51071">
    <property type="entry name" value="HTH_RPIR"/>
    <property type="match status" value="1"/>
</dbReference>
<keyword evidence="1" id="KW-0805">Transcription regulation</keyword>
<dbReference type="PANTHER" id="PTHR30514:SF1">
    <property type="entry name" value="HTH-TYPE TRANSCRIPTIONAL REGULATOR HEXR-RELATED"/>
    <property type="match status" value="1"/>
</dbReference>
<keyword evidence="3" id="KW-0804">Transcription</keyword>
<evidence type="ECO:0000256" key="1">
    <source>
        <dbReference type="ARBA" id="ARBA00023015"/>
    </source>
</evidence>
<dbReference type="CDD" id="cd05013">
    <property type="entry name" value="SIS_RpiR"/>
    <property type="match status" value="1"/>
</dbReference>
<dbReference type="Gene3D" id="1.10.10.10">
    <property type="entry name" value="Winged helix-like DNA-binding domain superfamily/Winged helix DNA-binding domain"/>
    <property type="match status" value="1"/>
</dbReference>
<dbReference type="SUPFAM" id="SSF53697">
    <property type="entry name" value="SIS domain"/>
    <property type="match status" value="1"/>
</dbReference>
<sequence length="255" mass="28762">MINFSPEQVRTLNELESSVFNFILANLGISEGLSVRELAQAVHVSTATVMRMTRKLGFDGWVEMKYYLKNQNQVDEVPVNYYENLLQLDLFLRKITSKESSRKLEAAVELIQQARYIIFIGVGSSGALAEYGARYFTNIGLESYAISDPYQAIKGKGAPDVLSIILSASGETDKIIERVVKLREERSAKIISITNQSETTLSKLSNINLTYNFQTEYSNYDPLENLTSQLPVVAFLEILAHKAVEQVKKIDKKEF</sequence>
<dbReference type="InterPro" id="IPR009057">
    <property type="entry name" value="Homeodomain-like_sf"/>
</dbReference>
<evidence type="ECO:0000256" key="3">
    <source>
        <dbReference type="ARBA" id="ARBA00023163"/>
    </source>
</evidence>
<dbReference type="OrthoDB" id="3684496at2"/>
<dbReference type="GO" id="GO:0003700">
    <property type="term" value="F:DNA-binding transcription factor activity"/>
    <property type="evidence" value="ECO:0007669"/>
    <property type="project" value="InterPro"/>
</dbReference>
<dbReference type="InterPro" id="IPR047640">
    <property type="entry name" value="RpiR-like"/>
</dbReference>
<keyword evidence="7" id="KW-1185">Reference proteome</keyword>
<evidence type="ECO:0000259" key="4">
    <source>
        <dbReference type="PROSITE" id="PS51071"/>
    </source>
</evidence>
<dbReference type="GO" id="GO:0097367">
    <property type="term" value="F:carbohydrate derivative binding"/>
    <property type="evidence" value="ECO:0007669"/>
    <property type="project" value="InterPro"/>
</dbReference>
<evidence type="ECO:0000256" key="2">
    <source>
        <dbReference type="ARBA" id="ARBA00023125"/>
    </source>
</evidence>
<protein>
    <submittedName>
        <fullName evidence="6">MurR/RpiR family transcriptional regulator</fullName>
    </submittedName>
</protein>
<dbReference type="KEGG" id="lact:D7I46_05640"/>
<organism evidence="6 7">
    <name type="scientific">Lactococcus allomyrinae</name>
    <dbReference type="NCBI Taxonomy" id="2419773"/>
    <lineage>
        <taxon>Bacteria</taxon>
        <taxon>Bacillati</taxon>
        <taxon>Bacillota</taxon>
        <taxon>Bacilli</taxon>
        <taxon>Lactobacillales</taxon>
        <taxon>Streptococcaceae</taxon>
        <taxon>Lactococcus</taxon>
    </lineage>
</organism>
<dbReference type="InterPro" id="IPR046348">
    <property type="entry name" value="SIS_dom_sf"/>
</dbReference>
<dbReference type="PROSITE" id="PS51464">
    <property type="entry name" value="SIS"/>
    <property type="match status" value="1"/>
</dbReference>